<evidence type="ECO:0000313" key="2">
    <source>
        <dbReference type="Proteomes" id="UP000308600"/>
    </source>
</evidence>
<protein>
    <submittedName>
        <fullName evidence="1">Metallo-dependent phosphatase</fullName>
    </submittedName>
</protein>
<dbReference type="Proteomes" id="UP000308600">
    <property type="component" value="Unassembled WGS sequence"/>
</dbReference>
<accession>A0ACD3APM0</accession>
<dbReference type="EMBL" id="ML208364">
    <property type="protein sequence ID" value="TFK67898.1"/>
    <property type="molecule type" value="Genomic_DNA"/>
</dbReference>
<reference evidence="1 2" key="1">
    <citation type="journal article" date="2019" name="Nat. Ecol. Evol.">
        <title>Megaphylogeny resolves global patterns of mushroom evolution.</title>
        <authorList>
            <person name="Varga T."/>
            <person name="Krizsan K."/>
            <person name="Foldi C."/>
            <person name="Dima B."/>
            <person name="Sanchez-Garcia M."/>
            <person name="Sanchez-Ramirez S."/>
            <person name="Szollosi G.J."/>
            <person name="Szarkandi J.G."/>
            <person name="Papp V."/>
            <person name="Albert L."/>
            <person name="Andreopoulos W."/>
            <person name="Angelini C."/>
            <person name="Antonin V."/>
            <person name="Barry K.W."/>
            <person name="Bougher N.L."/>
            <person name="Buchanan P."/>
            <person name="Buyck B."/>
            <person name="Bense V."/>
            <person name="Catcheside P."/>
            <person name="Chovatia M."/>
            <person name="Cooper J."/>
            <person name="Damon W."/>
            <person name="Desjardin D."/>
            <person name="Finy P."/>
            <person name="Geml J."/>
            <person name="Haridas S."/>
            <person name="Hughes K."/>
            <person name="Justo A."/>
            <person name="Karasinski D."/>
            <person name="Kautmanova I."/>
            <person name="Kiss B."/>
            <person name="Kocsube S."/>
            <person name="Kotiranta H."/>
            <person name="LaButti K.M."/>
            <person name="Lechner B.E."/>
            <person name="Liimatainen K."/>
            <person name="Lipzen A."/>
            <person name="Lukacs Z."/>
            <person name="Mihaltcheva S."/>
            <person name="Morgado L.N."/>
            <person name="Niskanen T."/>
            <person name="Noordeloos M.E."/>
            <person name="Ohm R.A."/>
            <person name="Ortiz-Santana B."/>
            <person name="Ovrebo C."/>
            <person name="Racz N."/>
            <person name="Riley R."/>
            <person name="Savchenko A."/>
            <person name="Shiryaev A."/>
            <person name="Soop K."/>
            <person name="Spirin V."/>
            <person name="Szebenyi C."/>
            <person name="Tomsovsky M."/>
            <person name="Tulloss R.E."/>
            <person name="Uehling J."/>
            <person name="Grigoriev I.V."/>
            <person name="Vagvolgyi C."/>
            <person name="Papp T."/>
            <person name="Martin F.M."/>
            <person name="Miettinen O."/>
            <person name="Hibbett D.S."/>
            <person name="Nagy L.G."/>
        </authorList>
    </citation>
    <scope>NUCLEOTIDE SEQUENCE [LARGE SCALE GENOMIC DNA]</scope>
    <source>
        <strain evidence="1 2">NL-1719</strain>
    </source>
</reference>
<gene>
    <name evidence="1" type="ORF">BDN72DRAFT_842493</name>
</gene>
<name>A0ACD3APM0_9AGAR</name>
<sequence>MPKLSILHWNDVYRVGPQKLSKASGTIDVTQFGALLEDLRGQLPVLADGTRDGLTLCSGDIFSPSVESSVTRGSHMVPVMNALAPDVCLTGNHDFDFGYPHLTKLIQDTTFPWILSNIIDESTGKVPEYLHEFRVFEKAGLRVGIIGLVEEEWIATVSSWPPQFKYRDMADTGIELSKRLRDPQGEYRCDLILALTHSRIPNDIELARQIYAFSPAAQGVTPIHDLHGADLLLGGHDHIYYISKGVTKWENYDVNKLVLGSAGDRGDVLVVKSGTDFRELSEVALELTETPPGSVRRFTVSAITGTRHAVQPNYRSSDLLKSIVDTLLSSVSKTMKAPVCTTRSILDVRSQILRTGEAAAANWFADVIRHAYDDALCLKGQGGADGVLICGGTLRGDSTYGPGVVTLGNILEILPFEDAVVVLELDGSVLWEALEASLSKWPAQEGRFPVISGLCVSWDSRRKPGDRVLDVWLESNDQGGEGGSTVPVPNTKEGRKYKIVTRDYLAQGHDGFDALKRGEYLIDDESGEMMSSIVRKYLLGSHFIRKMAKLAGQSDTLDTLLNSDTATAITRARELGGGAGLSEAARKWRRGTAWAIKASKESYQDQLKACRTEHMSPIDPFDGAAARRGEVAQKEISETPDEDLLEINPQIDGRLKDEGRQTDGSG</sequence>
<evidence type="ECO:0000313" key="1">
    <source>
        <dbReference type="EMBL" id="TFK67898.1"/>
    </source>
</evidence>
<organism evidence="1 2">
    <name type="scientific">Pluteus cervinus</name>
    <dbReference type="NCBI Taxonomy" id="181527"/>
    <lineage>
        <taxon>Eukaryota</taxon>
        <taxon>Fungi</taxon>
        <taxon>Dikarya</taxon>
        <taxon>Basidiomycota</taxon>
        <taxon>Agaricomycotina</taxon>
        <taxon>Agaricomycetes</taxon>
        <taxon>Agaricomycetidae</taxon>
        <taxon>Agaricales</taxon>
        <taxon>Pluteineae</taxon>
        <taxon>Pluteaceae</taxon>
        <taxon>Pluteus</taxon>
    </lineage>
</organism>
<proteinExistence type="predicted"/>
<keyword evidence="2" id="KW-1185">Reference proteome</keyword>